<evidence type="ECO:0000313" key="5">
    <source>
        <dbReference type="Proteomes" id="UP000007813"/>
    </source>
</evidence>
<evidence type="ECO:0000313" key="4">
    <source>
        <dbReference type="EMBL" id="EJN57692.1"/>
    </source>
</evidence>
<protein>
    <submittedName>
        <fullName evidence="4">Sulfatase</fullName>
    </submittedName>
</protein>
<comment type="caution">
    <text evidence="4">The sequence shown here is derived from an EMBL/GenBank/DDBJ whole genome shotgun (WGS) entry which is preliminary data.</text>
</comment>
<dbReference type="RefSeq" id="WP_009377472.1">
    <property type="nucleotide sequence ID" value="NZ_ALJD01000012.1"/>
</dbReference>
<dbReference type="PANTHER" id="PTHR42693">
    <property type="entry name" value="ARYLSULFATASE FAMILY MEMBER"/>
    <property type="match status" value="1"/>
</dbReference>
<dbReference type="SUPFAM" id="SSF53649">
    <property type="entry name" value="Alkaline phosphatase-like"/>
    <property type="match status" value="1"/>
</dbReference>
<evidence type="ECO:0000256" key="2">
    <source>
        <dbReference type="ARBA" id="ARBA00022801"/>
    </source>
</evidence>
<feature type="domain" description="Sulfatase N-terminal" evidence="3">
    <location>
        <begin position="5"/>
        <end position="316"/>
    </location>
</feature>
<accession>J3ETY4</accession>
<dbReference type="OrthoDB" id="3164at2157"/>
<dbReference type="EMBL" id="ALJD01000012">
    <property type="protein sequence ID" value="EJN57692.1"/>
    <property type="molecule type" value="Genomic_DNA"/>
</dbReference>
<evidence type="ECO:0000259" key="3">
    <source>
        <dbReference type="Pfam" id="PF00884"/>
    </source>
</evidence>
<dbReference type="Pfam" id="PF00884">
    <property type="entry name" value="Sulfatase"/>
    <property type="match status" value="1"/>
</dbReference>
<dbReference type="InterPro" id="IPR050738">
    <property type="entry name" value="Sulfatase"/>
</dbReference>
<sequence length="444" mass="49527">MVDKPNVLLVQTDQQRWDTLGTYGNPMGLTPTLDQMAANGVKVERAFSPQPLCGPSRAALQTGQYASRSSVMRDSKPLPADAKTLAHAFGDAGYDTGFVGDWHLAGTFDEAVSPKRRHGYEDFWIAADVPEFTTQPTEGTLYDGYGEPREFSTYRTDAFTDFALEAIGELSEPFLLVVSYLEPHDQNELGRFVGPTGAADRHATNPYIPRDLAGRPGDWYAELPDYYAMVERIDECVRRLFDALNEQTYRESVRCFTSDHGCHFKTRPGEYKRSCHESSIRVPLLFDGLGFEREGHVEELVSLIDVAPTLLDAAGIDVPVEMDGKSILSLVDGSAETWREAIFVQTGEAEIGRSIRTDRWKLGVAAPTMNGWRGGWGDDSSDVYVDRYLYDLATDPEEHVNLVGRADSRAVADELRERLTAFITDVESETPELHSFENPGYREL</sequence>
<proteinExistence type="inferred from homology"/>
<dbReference type="InterPro" id="IPR000917">
    <property type="entry name" value="Sulfatase_N"/>
</dbReference>
<comment type="similarity">
    <text evidence="1">Belongs to the sulfatase family.</text>
</comment>
<dbReference type="AlphaFoldDB" id="J3ETY4"/>
<reference evidence="4 5" key="1">
    <citation type="journal article" date="2012" name="J. Bacteriol.">
        <title>Draft Genome Sequence of the Extremely Halophilic Archaeon Halogranum salarium B-1T.</title>
        <authorList>
            <person name="Kim K.K."/>
            <person name="Lee K.C."/>
            <person name="Lee J.S."/>
        </authorList>
    </citation>
    <scope>NUCLEOTIDE SEQUENCE [LARGE SCALE GENOMIC DNA]</scope>
    <source>
        <strain evidence="4 5">B-1</strain>
    </source>
</reference>
<dbReference type="PANTHER" id="PTHR42693:SF53">
    <property type="entry name" value="ENDO-4-O-SULFATASE"/>
    <property type="match status" value="1"/>
</dbReference>
<dbReference type="eggNOG" id="arCOG02785">
    <property type="taxonomic scope" value="Archaea"/>
</dbReference>
<keyword evidence="2" id="KW-0378">Hydrolase</keyword>
<gene>
    <name evidence="4" type="ORF">HSB1_40530</name>
</gene>
<dbReference type="PATRIC" id="fig|1210908.3.peg.3817"/>
<dbReference type="Proteomes" id="UP000007813">
    <property type="component" value="Unassembled WGS sequence"/>
</dbReference>
<evidence type="ECO:0000256" key="1">
    <source>
        <dbReference type="ARBA" id="ARBA00008779"/>
    </source>
</evidence>
<dbReference type="CDD" id="cd16152">
    <property type="entry name" value="sulfatase_like"/>
    <property type="match status" value="1"/>
</dbReference>
<dbReference type="GO" id="GO:0004065">
    <property type="term" value="F:arylsulfatase activity"/>
    <property type="evidence" value="ECO:0007669"/>
    <property type="project" value="TreeGrafter"/>
</dbReference>
<dbReference type="Gene3D" id="3.40.720.10">
    <property type="entry name" value="Alkaline Phosphatase, subunit A"/>
    <property type="match status" value="1"/>
</dbReference>
<name>J3ETY4_9EURY</name>
<dbReference type="InterPro" id="IPR017850">
    <property type="entry name" value="Alkaline_phosphatase_core_sf"/>
</dbReference>
<organism evidence="4 5">
    <name type="scientific">Halogranum salarium B-1</name>
    <dbReference type="NCBI Taxonomy" id="1210908"/>
    <lineage>
        <taxon>Archaea</taxon>
        <taxon>Methanobacteriati</taxon>
        <taxon>Methanobacteriota</taxon>
        <taxon>Stenosarchaea group</taxon>
        <taxon>Halobacteria</taxon>
        <taxon>Halobacteriales</taxon>
        <taxon>Haloferacaceae</taxon>
    </lineage>
</organism>